<proteinExistence type="predicted"/>
<keyword evidence="3" id="KW-1185">Reference proteome</keyword>
<reference evidence="2" key="1">
    <citation type="submission" date="2022-07" db="EMBL/GenBank/DDBJ databases">
        <title>Characterization of the Novel Bacterium Alteromonas immobilis LMIT006 and Alteromonas gregis LMIT007.</title>
        <authorList>
            <person name="Lin X."/>
        </authorList>
    </citation>
    <scope>NUCLEOTIDE SEQUENCE</scope>
    <source>
        <strain evidence="2">LMIT007</strain>
    </source>
</reference>
<keyword evidence="1" id="KW-0472">Membrane</keyword>
<evidence type="ECO:0000313" key="3">
    <source>
        <dbReference type="Proteomes" id="UP001165413"/>
    </source>
</evidence>
<dbReference type="AlphaFoldDB" id="A0AA42BKD6"/>
<protein>
    <submittedName>
        <fullName evidence="2">Uncharacterized protein</fullName>
    </submittedName>
</protein>
<dbReference type="RefSeq" id="WP_254098205.1">
    <property type="nucleotide sequence ID" value="NZ_JANATA010000001.1"/>
</dbReference>
<comment type="caution">
    <text evidence="2">The sequence shown here is derived from an EMBL/GenBank/DDBJ whole genome shotgun (WGS) entry which is preliminary data.</text>
</comment>
<evidence type="ECO:0000313" key="2">
    <source>
        <dbReference type="EMBL" id="MCP3427658.1"/>
    </source>
</evidence>
<organism evidence="2 3">
    <name type="scientific">Opacimonas viscosa</name>
    <dbReference type="NCBI Taxonomy" id="2961944"/>
    <lineage>
        <taxon>Bacteria</taxon>
        <taxon>Pseudomonadati</taxon>
        <taxon>Pseudomonadota</taxon>
        <taxon>Gammaproteobacteria</taxon>
        <taxon>Alteromonadales</taxon>
        <taxon>Alteromonadaceae</taxon>
        <taxon>Opacimonas</taxon>
    </lineage>
</organism>
<sequence>MTIFIIIGILFVALVVIIPLLEKSGARVSDKTTSKLGKWFMPLIGVMLVVQLVMMMFRS</sequence>
<keyword evidence="1" id="KW-0812">Transmembrane</keyword>
<dbReference type="EMBL" id="JANATA010000001">
    <property type="protein sequence ID" value="MCP3427658.1"/>
    <property type="molecule type" value="Genomic_DNA"/>
</dbReference>
<evidence type="ECO:0000256" key="1">
    <source>
        <dbReference type="SAM" id="Phobius"/>
    </source>
</evidence>
<accession>A0AA42BKD6</accession>
<dbReference type="Proteomes" id="UP001165413">
    <property type="component" value="Unassembled WGS sequence"/>
</dbReference>
<gene>
    <name evidence="2" type="ORF">NLF92_01720</name>
</gene>
<keyword evidence="1" id="KW-1133">Transmembrane helix</keyword>
<feature type="transmembrane region" description="Helical" evidence="1">
    <location>
        <begin position="39"/>
        <end position="57"/>
    </location>
</feature>
<name>A0AA42BKD6_9ALTE</name>